<dbReference type="Gene3D" id="3.40.50.360">
    <property type="match status" value="1"/>
</dbReference>
<evidence type="ECO:0000259" key="13">
    <source>
        <dbReference type="PROSITE" id="PS50902"/>
    </source>
</evidence>
<dbReference type="InterPro" id="IPR001709">
    <property type="entry name" value="Flavoprot_Pyr_Nucl_cyt_Rdtase"/>
</dbReference>
<dbReference type="InterPro" id="IPR003097">
    <property type="entry name" value="CysJ-like_FAD-binding"/>
</dbReference>
<keyword evidence="4 11" id="KW-0288">FMN</keyword>
<dbReference type="PRINTS" id="PR00369">
    <property type="entry name" value="FLAVODOXIN"/>
</dbReference>
<feature type="binding site" evidence="12">
    <location>
        <begin position="423"/>
        <end position="426"/>
    </location>
    <ligand>
        <name>FAD</name>
        <dbReference type="ChEBI" id="CHEBI:57692"/>
    </ligand>
</feature>
<comment type="pathway">
    <text evidence="11">Sulfur metabolism; hydrogen sulfide biosynthesis; hydrogen sulfide from sulfite (NADPH route): step 1/1.</text>
</comment>
<keyword evidence="6 11" id="KW-0521">NADP</keyword>
<dbReference type="PANTHER" id="PTHR19384:SF128">
    <property type="entry name" value="NADPH OXIDOREDUCTASE A"/>
    <property type="match status" value="1"/>
</dbReference>
<evidence type="ECO:0000256" key="12">
    <source>
        <dbReference type="PIRSR" id="PIRSR000207-1"/>
    </source>
</evidence>
<dbReference type="KEGG" id="mind:mvi_28560"/>
<dbReference type="InterPro" id="IPR001094">
    <property type="entry name" value="Flavdoxin-like"/>
</dbReference>
<keyword evidence="5 11" id="KW-0274">FAD</keyword>
<keyword evidence="1 11" id="KW-0813">Transport</keyword>
<protein>
    <recommendedName>
        <fullName evidence="11">Sulfite reductase [NADPH] flavoprotein alpha-component</fullName>
        <shortName evidence="11">SiR-FP</shortName>
        <ecNumber evidence="11">1.8.1.2</ecNumber>
    </recommendedName>
</protein>
<dbReference type="Pfam" id="PF00175">
    <property type="entry name" value="NAD_binding_1"/>
    <property type="match status" value="1"/>
</dbReference>
<comment type="cofactor">
    <cofactor evidence="11 12">
        <name>FMN</name>
        <dbReference type="ChEBI" id="CHEBI:58210"/>
    </cofactor>
    <text evidence="11 12">Binds 1 FMN per subunit.</text>
</comment>
<dbReference type="SUPFAM" id="SSF63380">
    <property type="entry name" value="Riboflavin synthase domain-like"/>
    <property type="match status" value="1"/>
</dbReference>
<evidence type="ECO:0000256" key="4">
    <source>
        <dbReference type="ARBA" id="ARBA00022643"/>
    </source>
</evidence>
<name>A0A8H9C7I6_9HYPH</name>
<keyword evidence="9 11" id="KW-0198">Cysteine biosynthesis</keyword>
<dbReference type="PRINTS" id="PR00371">
    <property type="entry name" value="FPNCR"/>
</dbReference>
<dbReference type="AlphaFoldDB" id="A0A8H9C7I6"/>
<feature type="binding site" evidence="12">
    <location>
        <begin position="408"/>
        <end position="410"/>
    </location>
    <ligand>
        <name>FAD</name>
        <dbReference type="ChEBI" id="CHEBI:57692"/>
    </ligand>
</feature>
<comment type="subunit">
    <text evidence="11">Alpha(8)-beta(8). The alpha component is a flavoprotein, the beta component is a hemoprotein.</text>
</comment>
<dbReference type="EMBL" id="AP024145">
    <property type="protein sequence ID" value="BCM84395.1"/>
    <property type="molecule type" value="Genomic_DNA"/>
</dbReference>
<evidence type="ECO:0000313" key="16">
    <source>
        <dbReference type="Proteomes" id="UP000663508"/>
    </source>
</evidence>
<dbReference type="Gene3D" id="2.40.30.10">
    <property type="entry name" value="Translation factors"/>
    <property type="match status" value="1"/>
</dbReference>
<dbReference type="GO" id="GO:0010181">
    <property type="term" value="F:FMN binding"/>
    <property type="evidence" value="ECO:0007669"/>
    <property type="project" value="InterPro"/>
</dbReference>
<evidence type="ECO:0000256" key="6">
    <source>
        <dbReference type="ARBA" id="ARBA00022857"/>
    </source>
</evidence>
<comment type="function">
    <text evidence="11">Component of the sulfite reductase complex that catalyzes the 6-electron reduction of sulfite to sulfide. This is one of several activities required for the biosynthesis of L-cysteine from sulfate. The flavoprotein component catalyzes the electron flow from NADPH -&gt; FAD -&gt; FMN to the hemoprotein component.</text>
</comment>
<proteinExistence type="predicted"/>
<evidence type="ECO:0000256" key="8">
    <source>
        <dbReference type="ARBA" id="ARBA00023002"/>
    </source>
</evidence>
<feature type="domain" description="FAD-binding FR-type" evidence="14">
    <location>
        <begin position="248"/>
        <end position="452"/>
    </location>
</feature>
<dbReference type="UniPathway" id="UPA00140">
    <property type="reaction ID" value="UER00207"/>
</dbReference>
<feature type="binding site" evidence="12">
    <location>
        <begin position="529"/>
        <end position="533"/>
    </location>
    <ligand>
        <name>NADP(+)</name>
        <dbReference type="ChEBI" id="CHEBI:58349"/>
    </ligand>
</feature>
<reference evidence="15" key="1">
    <citation type="submission" date="2020-11" db="EMBL/GenBank/DDBJ databases">
        <title>Complete genome sequence of a novel pathogenic Methylobacterium strain isolated from rice in Vietnam.</title>
        <authorList>
            <person name="Lai K."/>
            <person name="Okazaki S."/>
            <person name="Higashi K."/>
            <person name="Mori H."/>
            <person name="Toyoda A."/>
            <person name="Kurokawa K."/>
        </authorList>
    </citation>
    <scope>NUCLEOTIDE SEQUENCE</scope>
    <source>
        <strain evidence="15">VL1</strain>
    </source>
</reference>
<dbReference type="FunFam" id="3.40.50.80:FF:000001">
    <property type="entry name" value="NADPH--cytochrome P450 reductase 1"/>
    <property type="match status" value="1"/>
</dbReference>
<dbReference type="GO" id="GO:0005829">
    <property type="term" value="C:cytosol"/>
    <property type="evidence" value="ECO:0007669"/>
    <property type="project" value="TreeGrafter"/>
</dbReference>
<dbReference type="PROSITE" id="PS50902">
    <property type="entry name" value="FLAVODOXIN_LIKE"/>
    <property type="match status" value="1"/>
</dbReference>
<evidence type="ECO:0000256" key="1">
    <source>
        <dbReference type="ARBA" id="ARBA00022448"/>
    </source>
</evidence>
<dbReference type="Proteomes" id="UP000663508">
    <property type="component" value="Chromosome"/>
</dbReference>
<dbReference type="CDD" id="cd06199">
    <property type="entry name" value="SiR"/>
    <property type="match status" value="1"/>
</dbReference>
<dbReference type="Gene3D" id="3.40.50.80">
    <property type="entry name" value="Nucleotide-binding domain of ferredoxin-NADP reductase (FNR) module"/>
    <property type="match status" value="1"/>
</dbReference>
<dbReference type="GO" id="GO:0070814">
    <property type="term" value="P:hydrogen sulfide biosynthetic process"/>
    <property type="evidence" value="ECO:0007669"/>
    <property type="project" value="UniProtKB-UniPathway"/>
</dbReference>
<gene>
    <name evidence="15" type="primary">cysJ</name>
    <name evidence="15" type="ORF">mvi_28560</name>
</gene>
<keyword evidence="7 11" id="KW-0249">Electron transport</keyword>
<dbReference type="InterPro" id="IPR001433">
    <property type="entry name" value="OxRdtase_FAD/NAD-bd"/>
</dbReference>
<keyword evidence="2 11" id="KW-0028">Amino-acid biosynthesis</keyword>
<dbReference type="PIRSF" id="PIRSF000207">
    <property type="entry name" value="SiR-FP_CysJ"/>
    <property type="match status" value="1"/>
</dbReference>
<dbReference type="EC" id="1.8.1.2" evidence="11"/>
<feature type="binding site" evidence="12">
    <location>
        <begin position="168"/>
        <end position="177"/>
    </location>
    <ligand>
        <name>FMN</name>
        <dbReference type="ChEBI" id="CHEBI:58210"/>
    </ligand>
</feature>
<dbReference type="Gene3D" id="1.20.990.10">
    <property type="entry name" value="NADPH-cytochrome p450 Reductase, Chain A, domain 3"/>
    <property type="match status" value="1"/>
</dbReference>
<dbReference type="InterPro" id="IPR023173">
    <property type="entry name" value="NADPH_Cyt_P450_Rdtase_alpha"/>
</dbReference>
<dbReference type="Pfam" id="PF00667">
    <property type="entry name" value="FAD_binding_1"/>
    <property type="match status" value="2"/>
</dbReference>
<dbReference type="SUPFAM" id="SSF52343">
    <property type="entry name" value="Ferredoxin reductase-like, C-terminal NADP-linked domain"/>
    <property type="match status" value="1"/>
</dbReference>
<sequence length="603" mass="65177">MTPGRRGHICAGMSRPALLPRTAPFGDAERAHLDAALGSTTALQRAWLAGFLAGLDAAGGAAAAEAPAPAAPPRAAEPLTIVFASESGNSEKLAGDVAKLARKTGFKPKVVDFADLDVAALGKEKRLIVIAATWGEGEPPARAVRAYGEIMGEGAPRLDGVEFGVLALGDTSYAEFCAIGKRLDDRFEALGAKRVLPRVDCDLDFDKQAAAWIKDALKALAPAEAAGNVVAVDFARGTGADEEAEVSREPVVVEVIEHVNLNSSRSDKETIHLALAFEDAAPAYEPGDSLELYPENDPALVDQILKAAGLEGDSVLRQALLSERDITTLSAATVERFVKATGHEEARRLMESNEVRAWIEGRHLVDLIETYPAKLTAQHLSDITRPLPPRAYSIASSRAEVGDEAHLTIAAVRYTTHDRARTGVASVHVADRIRTGAKLKVRVKPNKHFRLPANPATDIIMVGPGTGVAPFRAFVQERRATEAPGRNWLFFGDRHFTHDFLYQLEWQEALEDGSLARIDVAFSRDQPEKIYVQDRIWEQRRELVSWLDGGAHFYVCGDAKAMAKDVRAALVRAFADVKGLDAAAAEAAVAGLERSHRYQQDVY</sequence>
<feature type="binding site" evidence="12">
    <location>
        <begin position="390"/>
        <end position="393"/>
    </location>
    <ligand>
        <name>FAD</name>
        <dbReference type="ChEBI" id="CHEBI:57692"/>
    </ligand>
</feature>
<dbReference type="GO" id="GO:0019344">
    <property type="term" value="P:cysteine biosynthetic process"/>
    <property type="evidence" value="ECO:0007669"/>
    <property type="project" value="UniProtKB-KW"/>
</dbReference>
<accession>A0A8H9C7I6</accession>
<dbReference type="GO" id="GO:0004783">
    <property type="term" value="F:sulfite reductase (NADPH) activity"/>
    <property type="evidence" value="ECO:0007669"/>
    <property type="project" value="UniProtKB-EC"/>
</dbReference>
<dbReference type="PROSITE" id="PS51384">
    <property type="entry name" value="FAD_FR"/>
    <property type="match status" value="1"/>
</dbReference>
<evidence type="ECO:0000256" key="7">
    <source>
        <dbReference type="ARBA" id="ARBA00022982"/>
    </source>
</evidence>
<feature type="binding site" evidence="12">
    <location>
        <position position="565"/>
    </location>
    <ligand>
        <name>NADP(+)</name>
        <dbReference type="ChEBI" id="CHEBI:58349"/>
    </ligand>
</feature>
<feature type="binding site" evidence="12">
    <location>
        <position position="327"/>
    </location>
    <ligand>
        <name>FAD</name>
        <dbReference type="ChEBI" id="CHEBI:57692"/>
    </ligand>
</feature>
<dbReference type="GO" id="GO:0050660">
    <property type="term" value="F:flavin adenine dinucleotide binding"/>
    <property type="evidence" value="ECO:0007669"/>
    <property type="project" value="InterPro"/>
</dbReference>
<dbReference type="Pfam" id="PF00258">
    <property type="entry name" value="Flavodoxin_1"/>
    <property type="match status" value="1"/>
</dbReference>
<evidence type="ECO:0000256" key="5">
    <source>
        <dbReference type="ARBA" id="ARBA00022827"/>
    </source>
</evidence>
<evidence type="ECO:0000256" key="2">
    <source>
        <dbReference type="ARBA" id="ARBA00022605"/>
    </source>
</evidence>
<dbReference type="InterPro" id="IPR017938">
    <property type="entry name" value="Riboflavin_synthase-like_b-brl"/>
</dbReference>
<dbReference type="InterPro" id="IPR010199">
    <property type="entry name" value="CysJ"/>
</dbReference>
<evidence type="ECO:0000256" key="9">
    <source>
        <dbReference type="ARBA" id="ARBA00023192"/>
    </source>
</evidence>
<dbReference type="PANTHER" id="PTHR19384">
    <property type="entry name" value="NITRIC OXIDE SYNTHASE-RELATED"/>
    <property type="match status" value="1"/>
</dbReference>
<organism evidence="15 16">
    <name type="scientific">Methylobacterium indicum</name>
    <dbReference type="NCBI Taxonomy" id="1775910"/>
    <lineage>
        <taxon>Bacteria</taxon>
        <taxon>Pseudomonadati</taxon>
        <taxon>Pseudomonadota</taxon>
        <taxon>Alphaproteobacteria</taxon>
        <taxon>Hyphomicrobiales</taxon>
        <taxon>Methylobacteriaceae</taxon>
        <taxon>Methylobacterium</taxon>
    </lineage>
</organism>
<dbReference type="SUPFAM" id="SSF52218">
    <property type="entry name" value="Flavoproteins"/>
    <property type="match status" value="1"/>
</dbReference>
<evidence type="ECO:0000256" key="11">
    <source>
        <dbReference type="PIRNR" id="PIRNR000207"/>
    </source>
</evidence>
<feature type="binding site" evidence="12">
    <location>
        <begin position="523"/>
        <end position="524"/>
    </location>
    <ligand>
        <name>NADP(+)</name>
        <dbReference type="ChEBI" id="CHEBI:58349"/>
    </ligand>
</feature>
<evidence type="ECO:0000259" key="14">
    <source>
        <dbReference type="PROSITE" id="PS51384"/>
    </source>
</evidence>
<feature type="binding site" evidence="12">
    <location>
        <position position="603"/>
    </location>
    <ligand>
        <name>FAD</name>
        <dbReference type="ChEBI" id="CHEBI:57692"/>
    </ligand>
</feature>
<feature type="binding site" evidence="12">
    <location>
        <position position="414"/>
    </location>
    <ligand>
        <name>FAD</name>
        <dbReference type="ChEBI" id="CHEBI:57692"/>
    </ligand>
</feature>
<dbReference type="InterPro" id="IPR017927">
    <property type="entry name" value="FAD-bd_FR_type"/>
</dbReference>
<comment type="catalytic activity">
    <reaction evidence="10 11">
        <text>hydrogen sulfide + 3 NADP(+) + 3 H2O = sulfite + 3 NADPH + 4 H(+)</text>
        <dbReference type="Rhea" id="RHEA:13801"/>
        <dbReference type="ChEBI" id="CHEBI:15377"/>
        <dbReference type="ChEBI" id="CHEBI:15378"/>
        <dbReference type="ChEBI" id="CHEBI:17359"/>
        <dbReference type="ChEBI" id="CHEBI:29919"/>
        <dbReference type="ChEBI" id="CHEBI:57783"/>
        <dbReference type="ChEBI" id="CHEBI:58349"/>
        <dbReference type="EC" id="1.8.1.2"/>
    </reaction>
</comment>
<evidence type="ECO:0000256" key="10">
    <source>
        <dbReference type="ARBA" id="ARBA00052219"/>
    </source>
</evidence>
<dbReference type="InterPro" id="IPR029039">
    <property type="entry name" value="Flavoprotein-like_sf"/>
</dbReference>
<evidence type="ECO:0000256" key="3">
    <source>
        <dbReference type="ARBA" id="ARBA00022630"/>
    </source>
</evidence>
<keyword evidence="8 11" id="KW-0560">Oxidoreductase</keyword>
<dbReference type="InterPro" id="IPR039261">
    <property type="entry name" value="FNR_nucleotide-bd"/>
</dbReference>
<feature type="domain" description="Flavodoxin-like" evidence="13">
    <location>
        <begin position="79"/>
        <end position="217"/>
    </location>
</feature>
<keyword evidence="3 11" id="KW-0285">Flavoprotein</keyword>
<comment type="cofactor">
    <cofactor evidence="11 12">
        <name>FAD</name>
        <dbReference type="ChEBI" id="CHEBI:57692"/>
    </cofactor>
    <text evidence="11 12">Binds 1 FAD per subunit.</text>
</comment>
<dbReference type="InterPro" id="IPR008254">
    <property type="entry name" value="Flavodoxin/NO_synth"/>
</dbReference>
<evidence type="ECO:0000313" key="15">
    <source>
        <dbReference type="EMBL" id="BCM84395.1"/>
    </source>
</evidence>